<keyword evidence="3" id="KW-1185">Reference proteome</keyword>
<accession>A0A5B7DN28</accession>
<feature type="compositionally biased region" description="Basic and acidic residues" evidence="1">
    <location>
        <begin position="66"/>
        <end position="75"/>
    </location>
</feature>
<feature type="compositionally biased region" description="Basic and acidic residues" evidence="1">
    <location>
        <begin position="109"/>
        <end position="118"/>
    </location>
</feature>
<proteinExistence type="predicted"/>
<gene>
    <name evidence="2" type="ORF">E2C01_016057</name>
</gene>
<sequence>MQDGRKVTWEGGDGKGNHCHEKGRARRGKAKEEQVRDWTAGEEEEEGEWEAREGRRTRRGKGRRGGMVDKQREEGEAWWAAASEGKSHPAGKVPEDEVETVTQVWDEQDSSKRTDFRT</sequence>
<reference evidence="2 3" key="1">
    <citation type="submission" date="2019-05" db="EMBL/GenBank/DDBJ databases">
        <title>Another draft genome of Portunus trituberculatus and its Hox gene families provides insights of decapod evolution.</title>
        <authorList>
            <person name="Jeong J.-H."/>
            <person name="Song I."/>
            <person name="Kim S."/>
            <person name="Choi T."/>
            <person name="Kim D."/>
            <person name="Ryu S."/>
            <person name="Kim W."/>
        </authorList>
    </citation>
    <scope>NUCLEOTIDE SEQUENCE [LARGE SCALE GENOMIC DNA]</scope>
    <source>
        <tissue evidence="2">Muscle</tissue>
    </source>
</reference>
<evidence type="ECO:0000313" key="2">
    <source>
        <dbReference type="EMBL" id="MPC23022.1"/>
    </source>
</evidence>
<organism evidence="2 3">
    <name type="scientific">Portunus trituberculatus</name>
    <name type="common">Swimming crab</name>
    <name type="synonym">Neptunus trituberculatus</name>
    <dbReference type="NCBI Taxonomy" id="210409"/>
    <lineage>
        <taxon>Eukaryota</taxon>
        <taxon>Metazoa</taxon>
        <taxon>Ecdysozoa</taxon>
        <taxon>Arthropoda</taxon>
        <taxon>Crustacea</taxon>
        <taxon>Multicrustacea</taxon>
        <taxon>Malacostraca</taxon>
        <taxon>Eumalacostraca</taxon>
        <taxon>Eucarida</taxon>
        <taxon>Decapoda</taxon>
        <taxon>Pleocyemata</taxon>
        <taxon>Brachyura</taxon>
        <taxon>Eubrachyura</taxon>
        <taxon>Portunoidea</taxon>
        <taxon>Portunidae</taxon>
        <taxon>Portuninae</taxon>
        <taxon>Portunus</taxon>
    </lineage>
</organism>
<dbReference type="AlphaFoldDB" id="A0A5B7DN28"/>
<name>A0A5B7DN28_PORTR</name>
<evidence type="ECO:0000256" key="1">
    <source>
        <dbReference type="SAM" id="MobiDB-lite"/>
    </source>
</evidence>
<dbReference type="EMBL" id="VSRR010001155">
    <property type="protein sequence ID" value="MPC23022.1"/>
    <property type="molecule type" value="Genomic_DNA"/>
</dbReference>
<feature type="region of interest" description="Disordered" evidence="1">
    <location>
        <begin position="1"/>
        <end position="118"/>
    </location>
</feature>
<dbReference type="Proteomes" id="UP000324222">
    <property type="component" value="Unassembled WGS sequence"/>
</dbReference>
<comment type="caution">
    <text evidence="2">The sequence shown here is derived from an EMBL/GenBank/DDBJ whole genome shotgun (WGS) entry which is preliminary data.</text>
</comment>
<feature type="compositionally biased region" description="Basic and acidic residues" evidence="1">
    <location>
        <begin position="1"/>
        <end position="22"/>
    </location>
</feature>
<protein>
    <submittedName>
        <fullName evidence="2">Uncharacterized protein</fullName>
    </submittedName>
</protein>
<evidence type="ECO:0000313" key="3">
    <source>
        <dbReference type="Proteomes" id="UP000324222"/>
    </source>
</evidence>
<feature type="compositionally biased region" description="Basic residues" evidence="1">
    <location>
        <begin position="55"/>
        <end position="64"/>
    </location>
</feature>